<accession>A0ABU4Y4A8</accession>
<dbReference type="RefSeq" id="WP_320289727.1">
    <property type="nucleotide sequence ID" value="NZ_JAVIIW010000033.1"/>
</dbReference>
<gene>
    <name evidence="2" type="ORF">RFN28_24180</name>
</gene>
<name>A0ABU4Y4A8_9HYPH</name>
<proteinExistence type="predicted"/>
<sequence>MIGDKQQRLFLGRVYCAGTNASISVSVPTATQPQAPRPHMGQVPGVPVIVARTKRGFKARAAHASIPFSPISHPVLRRTIERVRSGSIEAVGASRIDVSLGQANVAQMEVGQVAERALYVAAGPPFTDKGQQTFERPATKSTRHAQCGPA</sequence>
<protein>
    <submittedName>
        <fullName evidence="2">Uncharacterized protein</fullName>
    </submittedName>
</protein>
<keyword evidence="3" id="KW-1185">Reference proteome</keyword>
<evidence type="ECO:0000313" key="2">
    <source>
        <dbReference type="EMBL" id="MDX8481536.1"/>
    </source>
</evidence>
<reference evidence="2 3" key="1">
    <citation type="submission" date="2023-08" db="EMBL/GenBank/DDBJ databases">
        <title>Implementing the SeqCode for naming new Mesorhizobium species isolated from Vachellia karroo root nodules.</title>
        <authorList>
            <person name="Van Lill M."/>
        </authorList>
    </citation>
    <scope>NUCLEOTIDE SEQUENCE [LARGE SCALE GENOMIC DNA]</scope>
    <source>
        <strain evidence="2 3">VK24D</strain>
    </source>
</reference>
<dbReference type="EMBL" id="JAVIIW010000033">
    <property type="protein sequence ID" value="MDX8481536.1"/>
    <property type="molecule type" value="Genomic_DNA"/>
</dbReference>
<dbReference type="Proteomes" id="UP001287059">
    <property type="component" value="Unassembled WGS sequence"/>
</dbReference>
<feature type="region of interest" description="Disordered" evidence="1">
    <location>
        <begin position="127"/>
        <end position="150"/>
    </location>
</feature>
<organism evidence="2 3">
    <name type="scientific">Mesorhizobium album</name>
    <dbReference type="NCBI Taxonomy" id="3072314"/>
    <lineage>
        <taxon>Bacteria</taxon>
        <taxon>Pseudomonadati</taxon>
        <taxon>Pseudomonadota</taxon>
        <taxon>Alphaproteobacteria</taxon>
        <taxon>Hyphomicrobiales</taxon>
        <taxon>Phyllobacteriaceae</taxon>
        <taxon>Mesorhizobium</taxon>
    </lineage>
</organism>
<evidence type="ECO:0000256" key="1">
    <source>
        <dbReference type="SAM" id="MobiDB-lite"/>
    </source>
</evidence>
<evidence type="ECO:0000313" key="3">
    <source>
        <dbReference type="Proteomes" id="UP001287059"/>
    </source>
</evidence>
<comment type="caution">
    <text evidence="2">The sequence shown here is derived from an EMBL/GenBank/DDBJ whole genome shotgun (WGS) entry which is preliminary data.</text>
</comment>